<dbReference type="InterPro" id="IPR055935">
    <property type="entry name" value="DUF7513"/>
</dbReference>
<keyword evidence="3" id="KW-1185">Reference proteome</keyword>
<dbReference type="OrthoDB" id="198699at2157"/>
<proteinExistence type="predicted"/>
<evidence type="ECO:0000313" key="2">
    <source>
        <dbReference type="EMBL" id="SFR42397.1"/>
    </source>
</evidence>
<dbReference type="RefSeq" id="WP_089877764.1">
    <property type="nucleotide sequence ID" value="NZ_FOYS01000002.1"/>
</dbReference>
<organism evidence="2 3">
    <name type="scientific">Halogeometricum limi</name>
    <dbReference type="NCBI Taxonomy" id="555875"/>
    <lineage>
        <taxon>Archaea</taxon>
        <taxon>Methanobacteriati</taxon>
        <taxon>Methanobacteriota</taxon>
        <taxon>Stenosarchaea group</taxon>
        <taxon>Halobacteria</taxon>
        <taxon>Halobacteriales</taxon>
        <taxon>Haloferacaceae</taxon>
        <taxon>Halogeometricum</taxon>
    </lineage>
</organism>
<evidence type="ECO:0000313" key="3">
    <source>
        <dbReference type="Proteomes" id="UP000243250"/>
    </source>
</evidence>
<accession>A0A1I6GK10</accession>
<gene>
    <name evidence="2" type="ORF">SAMN04488124_1146</name>
</gene>
<dbReference type="Pfam" id="PF24353">
    <property type="entry name" value="DUF7513"/>
    <property type="match status" value="1"/>
</dbReference>
<feature type="domain" description="DUF7513" evidence="1">
    <location>
        <begin position="1"/>
        <end position="81"/>
    </location>
</feature>
<dbReference type="Proteomes" id="UP000243250">
    <property type="component" value="Unassembled WGS sequence"/>
</dbReference>
<dbReference type="AlphaFoldDB" id="A0A1I6GK10"/>
<dbReference type="STRING" id="555875.SAMN04488124_1146"/>
<protein>
    <recommendedName>
        <fullName evidence="1">DUF7513 domain-containing protein</fullName>
    </recommendedName>
</protein>
<reference evidence="3" key="1">
    <citation type="submission" date="2016-10" db="EMBL/GenBank/DDBJ databases">
        <authorList>
            <person name="Varghese N."/>
            <person name="Submissions S."/>
        </authorList>
    </citation>
    <scope>NUCLEOTIDE SEQUENCE [LARGE SCALE GENOMIC DNA]</scope>
    <source>
        <strain evidence="3">CGMCC 1.8711</strain>
    </source>
</reference>
<sequence>MSLFEKLAAGFRLRTSTPTYEAGDELTAFVTGTNGSALLVRIGDSVIELPDADPSLVDATVRLEVESFDASTYRGRGRLVDVLEEAE</sequence>
<dbReference type="EMBL" id="FOYS01000002">
    <property type="protein sequence ID" value="SFR42397.1"/>
    <property type="molecule type" value="Genomic_DNA"/>
</dbReference>
<name>A0A1I6GK10_9EURY</name>
<evidence type="ECO:0000259" key="1">
    <source>
        <dbReference type="Pfam" id="PF24353"/>
    </source>
</evidence>